<accession>A0A921EL79</accession>
<comment type="catalytic activity">
    <reaction evidence="1">
        <text>dihydroxyacetone + phosphoenolpyruvate = dihydroxyacetone phosphate + pyruvate</text>
        <dbReference type="Rhea" id="RHEA:18381"/>
        <dbReference type="ChEBI" id="CHEBI:15361"/>
        <dbReference type="ChEBI" id="CHEBI:16016"/>
        <dbReference type="ChEBI" id="CHEBI:57642"/>
        <dbReference type="ChEBI" id="CHEBI:58702"/>
        <dbReference type="EC" id="2.7.1.121"/>
    </reaction>
</comment>
<dbReference type="InterPro" id="IPR036662">
    <property type="entry name" value="PTS_EIIA_man-typ_sf"/>
</dbReference>
<keyword evidence="4" id="KW-0808">Transferase</keyword>
<evidence type="ECO:0000313" key="8">
    <source>
        <dbReference type="Proteomes" id="UP000732527"/>
    </source>
</evidence>
<dbReference type="EC" id="2.7.1.121" evidence="3"/>
<comment type="caution">
    <text evidence="7">The sequence shown here is derived from an EMBL/GenBank/DDBJ whole genome shotgun (WGS) entry which is preliminary data.</text>
</comment>
<reference evidence="7" key="2">
    <citation type="submission" date="2021-09" db="EMBL/GenBank/DDBJ databases">
        <authorList>
            <person name="Gilroy R."/>
        </authorList>
    </citation>
    <scope>NUCLEOTIDE SEQUENCE</scope>
    <source>
        <strain evidence="7">CHK192-2623</strain>
    </source>
</reference>
<keyword evidence="7" id="KW-0418">Kinase</keyword>
<dbReference type="PROSITE" id="PS51096">
    <property type="entry name" value="PTS_EIIA_TYPE_4"/>
    <property type="match status" value="1"/>
</dbReference>
<dbReference type="InterPro" id="IPR004701">
    <property type="entry name" value="PTS_EIIA_man-typ"/>
</dbReference>
<dbReference type="NCBIfam" id="TIGR02364">
    <property type="entry name" value="dha_pts"/>
    <property type="match status" value="1"/>
</dbReference>
<dbReference type="SUPFAM" id="SSF53062">
    <property type="entry name" value="PTS system fructose IIA component-like"/>
    <property type="match status" value="1"/>
</dbReference>
<dbReference type="GO" id="GO:0009401">
    <property type="term" value="P:phosphoenolpyruvate-dependent sugar phosphotransferase system"/>
    <property type="evidence" value="ECO:0007669"/>
    <property type="project" value="InterPro"/>
</dbReference>
<protein>
    <recommendedName>
        <fullName evidence="3">phosphoenolpyruvate--glycerone phosphotransferase</fullName>
        <ecNumber evidence="3">2.7.1.121</ecNumber>
    </recommendedName>
</protein>
<evidence type="ECO:0000256" key="2">
    <source>
        <dbReference type="ARBA" id="ARBA00002788"/>
    </source>
</evidence>
<proteinExistence type="predicted"/>
<dbReference type="Pfam" id="PF03610">
    <property type="entry name" value="EIIA-man"/>
    <property type="match status" value="1"/>
</dbReference>
<dbReference type="InterPro" id="IPR012844">
    <property type="entry name" value="DhaM_N"/>
</dbReference>
<dbReference type="Gene3D" id="3.40.50.510">
    <property type="entry name" value="Phosphotransferase system, mannose-type IIA component"/>
    <property type="match status" value="1"/>
</dbReference>
<feature type="domain" description="PTS EIIA type-4" evidence="6">
    <location>
        <begin position="4"/>
        <end position="127"/>
    </location>
</feature>
<dbReference type="PANTHER" id="PTHR38594">
    <property type="entry name" value="PEP-DEPENDENT DIHYDROXYACETONE KINASE, PHOSPHORYL DONOR SUBUNIT DHAM"/>
    <property type="match status" value="1"/>
</dbReference>
<dbReference type="InterPro" id="IPR039643">
    <property type="entry name" value="DhaM"/>
</dbReference>
<gene>
    <name evidence="7" type="ORF">K8V69_07725</name>
</gene>
<evidence type="ECO:0000256" key="5">
    <source>
        <dbReference type="ARBA" id="ARBA00046577"/>
    </source>
</evidence>
<dbReference type="GO" id="GO:0047324">
    <property type="term" value="F:phosphoenolpyruvate-glycerone phosphotransferase activity"/>
    <property type="evidence" value="ECO:0007669"/>
    <property type="project" value="UniProtKB-EC"/>
</dbReference>
<comment type="subunit">
    <text evidence="5">Homodimer. The dihydroxyacetone kinase complex is composed of a homodimer of DhaM, a homodimer of DhaK and the subunit DhaL.</text>
</comment>
<organism evidence="7 8">
    <name type="scientific">Lactobacillus johnsonii</name>
    <dbReference type="NCBI Taxonomy" id="33959"/>
    <lineage>
        <taxon>Bacteria</taxon>
        <taxon>Bacillati</taxon>
        <taxon>Bacillota</taxon>
        <taxon>Bacilli</taxon>
        <taxon>Lactobacillales</taxon>
        <taxon>Lactobacillaceae</taxon>
        <taxon>Lactobacillus</taxon>
    </lineage>
</organism>
<dbReference type="GO" id="GO:0016020">
    <property type="term" value="C:membrane"/>
    <property type="evidence" value="ECO:0007669"/>
    <property type="project" value="InterPro"/>
</dbReference>
<evidence type="ECO:0000313" key="7">
    <source>
        <dbReference type="EMBL" id="HJE50037.1"/>
    </source>
</evidence>
<evidence type="ECO:0000256" key="4">
    <source>
        <dbReference type="ARBA" id="ARBA00022679"/>
    </source>
</evidence>
<dbReference type="GO" id="GO:0019563">
    <property type="term" value="P:glycerol catabolic process"/>
    <property type="evidence" value="ECO:0007669"/>
    <property type="project" value="InterPro"/>
</dbReference>
<evidence type="ECO:0000259" key="6">
    <source>
        <dbReference type="PROSITE" id="PS51096"/>
    </source>
</evidence>
<dbReference type="AlphaFoldDB" id="A0A921EL79"/>
<evidence type="ECO:0000256" key="1">
    <source>
        <dbReference type="ARBA" id="ARBA00001113"/>
    </source>
</evidence>
<sequence>MSKKYGITLVSHVPEVADGVKKLLSQVAKDVDITTAGGTNDNGIGTSMDKIMKAFDDNSADEILAFYDLGSAKMNLDMAIEMTDKKIHLYNAAFIEGAYAAATLAEVDVDISEIDKQLNPLIVKGDR</sequence>
<dbReference type="Proteomes" id="UP000732527">
    <property type="component" value="Unassembled WGS sequence"/>
</dbReference>
<reference evidence="7" key="1">
    <citation type="journal article" date="2021" name="PeerJ">
        <title>Extensive microbial diversity within the chicken gut microbiome revealed by metagenomics and culture.</title>
        <authorList>
            <person name="Gilroy R."/>
            <person name="Ravi A."/>
            <person name="Getino M."/>
            <person name="Pursley I."/>
            <person name="Horton D.L."/>
            <person name="Alikhan N.F."/>
            <person name="Baker D."/>
            <person name="Gharbi K."/>
            <person name="Hall N."/>
            <person name="Watson M."/>
            <person name="Adriaenssens E.M."/>
            <person name="Foster-Nyarko E."/>
            <person name="Jarju S."/>
            <person name="Secka A."/>
            <person name="Antonio M."/>
            <person name="Oren A."/>
            <person name="Chaudhuri R.R."/>
            <person name="La Ragione R."/>
            <person name="Hildebrand F."/>
            <person name="Pallen M.J."/>
        </authorList>
    </citation>
    <scope>NUCLEOTIDE SEQUENCE</scope>
    <source>
        <strain evidence="7">CHK192-2623</strain>
    </source>
</reference>
<name>A0A921EL79_LACJH</name>
<evidence type="ECO:0000256" key="3">
    <source>
        <dbReference type="ARBA" id="ARBA00012095"/>
    </source>
</evidence>
<dbReference type="PANTHER" id="PTHR38594:SF1">
    <property type="entry name" value="PEP-DEPENDENT DIHYDROXYACETONE KINASE, PHOSPHORYL DONOR SUBUNIT DHAM"/>
    <property type="match status" value="1"/>
</dbReference>
<dbReference type="EMBL" id="DYYQ01000050">
    <property type="protein sequence ID" value="HJE50037.1"/>
    <property type="molecule type" value="Genomic_DNA"/>
</dbReference>
<comment type="function">
    <text evidence="2">Component of the dihydroxyacetone kinase complex, which is responsible for the phosphoenolpyruvate (PEP)-dependent phosphorylation of dihydroxyacetone. DhaM serves as the phosphoryl donor. Is phosphorylated by phosphoenolpyruvate in an EI- and HPr-dependent reaction, and a phosphorelay system on histidine residues finally leads to phosphoryl transfer to DhaL and dihydroxyacetone.</text>
</comment>